<dbReference type="HOGENOM" id="CLU_157097_2_1_6"/>
<dbReference type="InterPro" id="IPR009956">
    <property type="entry name" value="Post-segregation_anti-tox_CcdA"/>
</dbReference>
<dbReference type="KEGG" id="tti:THITH_00320"/>
<dbReference type="EMBL" id="CP007029">
    <property type="protein sequence ID" value="AHE96970.1"/>
    <property type="molecule type" value="Genomic_DNA"/>
</dbReference>
<dbReference type="Pfam" id="PF07362">
    <property type="entry name" value="CcdA"/>
    <property type="match status" value="1"/>
</dbReference>
<accession>W0DJA5</accession>
<keyword evidence="3" id="KW-1185">Reference proteome</keyword>
<dbReference type="AlphaFoldDB" id="W0DJA5"/>
<proteinExistence type="predicted"/>
<dbReference type="STRING" id="713585.THITH_00320"/>
<evidence type="ECO:0000256" key="1">
    <source>
        <dbReference type="ARBA" id="ARBA00022649"/>
    </source>
</evidence>
<name>W0DJA5_9GAMM</name>
<dbReference type="Proteomes" id="UP000005289">
    <property type="component" value="Chromosome"/>
</dbReference>
<protein>
    <submittedName>
        <fullName evidence="2">Acetoacetyl-CoA synthase</fullName>
    </submittedName>
</protein>
<organism evidence="2 3">
    <name type="scientific">Thioalkalivibrio paradoxus ARh 1</name>
    <dbReference type="NCBI Taxonomy" id="713585"/>
    <lineage>
        <taxon>Bacteria</taxon>
        <taxon>Pseudomonadati</taxon>
        <taxon>Pseudomonadota</taxon>
        <taxon>Gammaproteobacteria</taxon>
        <taxon>Chromatiales</taxon>
        <taxon>Ectothiorhodospiraceae</taxon>
        <taxon>Thioalkalivibrio</taxon>
    </lineage>
</organism>
<gene>
    <name evidence="2" type="ORF">THITH_00320</name>
</gene>
<evidence type="ECO:0000313" key="3">
    <source>
        <dbReference type="Proteomes" id="UP000005289"/>
    </source>
</evidence>
<reference evidence="2 3" key="1">
    <citation type="submission" date="2013-12" db="EMBL/GenBank/DDBJ databases">
        <authorList>
            <consortium name="DOE Joint Genome Institute"/>
            <person name="Muyzer G."/>
            <person name="Huntemann M."/>
            <person name="Han J."/>
            <person name="Chen A."/>
            <person name="Kyrpides N."/>
            <person name="Mavromatis K."/>
            <person name="Markowitz V."/>
            <person name="Palaniappan K."/>
            <person name="Ivanova N."/>
            <person name="Schaumberg A."/>
            <person name="Pati A."/>
            <person name="Liolios K."/>
            <person name="Nordberg H.P."/>
            <person name="Cantor M.N."/>
            <person name="Hua S.X."/>
            <person name="Woyke T."/>
        </authorList>
    </citation>
    <scope>NUCLEOTIDE SEQUENCE [LARGE SCALE GENOMIC DNA]</scope>
    <source>
        <strain evidence="2 3">ARh 1</strain>
    </source>
</reference>
<sequence length="82" mass="9266">MPNSTRGSHAPKRAVNLSIDAELLAEARRFGLNLSGLLEERLLGAVREQRRKLWLAENAGAIEDYNSRIDARGSYADRVRRF</sequence>
<keyword evidence="1" id="KW-1277">Toxin-antitoxin system</keyword>
<evidence type="ECO:0000313" key="2">
    <source>
        <dbReference type="EMBL" id="AHE96970.1"/>
    </source>
</evidence>
<dbReference type="RefSeq" id="WP_025367141.1">
    <property type="nucleotide sequence ID" value="NZ_CP007029.1"/>
</dbReference>